<gene>
    <name evidence="1" type="ORF">OKA104_LOCUS54245</name>
</gene>
<protein>
    <submittedName>
        <fullName evidence="1">Uncharacterized protein</fullName>
    </submittedName>
</protein>
<dbReference type="EMBL" id="CAJOAY010035673">
    <property type="protein sequence ID" value="CAF4452600.1"/>
    <property type="molecule type" value="Genomic_DNA"/>
</dbReference>
<reference evidence="1" key="1">
    <citation type="submission" date="2021-02" db="EMBL/GenBank/DDBJ databases">
        <authorList>
            <person name="Nowell W R."/>
        </authorList>
    </citation>
    <scope>NUCLEOTIDE SEQUENCE</scope>
</reference>
<comment type="caution">
    <text evidence="1">The sequence shown here is derived from an EMBL/GenBank/DDBJ whole genome shotgun (WGS) entry which is preliminary data.</text>
</comment>
<evidence type="ECO:0000313" key="2">
    <source>
        <dbReference type="Proteomes" id="UP000663881"/>
    </source>
</evidence>
<proteinExistence type="predicted"/>
<evidence type="ECO:0000313" key="1">
    <source>
        <dbReference type="EMBL" id="CAF4452600.1"/>
    </source>
</evidence>
<feature type="non-terminal residue" evidence="1">
    <location>
        <position position="1"/>
    </location>
</feature>
<organism evidence="1 2">
    <name type="scientific">Adineta steineri</name>
    <dbReference type="NCBI Taxonomy" id="433720"/>
    <lineage>
        <taxon>Eukaryota</taxon>
        <taxon>Metazoa</taxon>
        <taxon>Spiralia</taxon>
        <taxon>Gnathifera</taxon>
        <taxon>Rotifera</taxon>
        <taxon>Eurotatoria</taxon>
        <taxon>Bdelloidea</taxon>
        <taxon>Adinetida</taxon>
        <taxon>Adinetidae</taxon>
        <taxon>Adineta</taxon>
    </lineage>
</organism>
<accession>A0A820S4N0</accession>
<name>A0A820S4N0_9BILA</name>
<sequence>RGPKHQIFDRRSNELRPRGYNRLRQMSTINFDKQEYSLEKHSKFDKKNIKLIPINPDVCFATTTSGLIGI</sequence>
<dbReference type="AlphaFoldDB" id="A0A820S4N0"/>
<feature type="non-terminal residue" evidence="1">
    <location>
        <position position="70"/>
    </location>
</feature>
<dbReference type="Proteomes" id="UP000663881">
    <property type="component" value="Unassembled WGS sequence"/>
</dbReference>